<name>J1JWY4_9HYPH</name>
<sequence>MRLFKTKRFSFDDKINIFLDFNERRDALKQILQFATPRVFKPLLKPSRYKGAYGGRGSGKSHHFAEKTLAAALIAPMRIVCIREVQKSIRESVKRLLEDKIKQLGLGAHFDILDQQIRGKNGSLIIFQGMQDHTAESIKSLEGYDIAWVEEAQSLSARSLRLLRPTLRKEGSEIWFTWNPTNADDAVDAFCGKIIPHLTP</sequence>
<dbReference type="EMBL" id="AIMB01000008">
    <property type="protein sequence ID" value="EJF89110.1"/>
    <property type="molecule type" value="Genomic_DNA"/>
</dbReference>
<organism evidence="2 3">
    <name type="scientific">Bartonella tamiae Th239</name>
    <dbReference type="NCBI Taxonomy" id="1094558"/>
    <lineage>
        <taxon>Bacteria</taxon>
        <taxon>Pseudomonadati</taxon>
        <taxon>Pseudomonadota</taxon>
        <taxon>Alphaproteobacteria</taxon>
        <taxon>Hyphomicrobiales</taxon>
        <taxon>Bartonellaceae</taxon>
        <taxon>Bartonella</taxon>
    </lineage>
</organism>
<evidence type="ECO:0000313" key="3">
    <source>
        <dbReference type="Proteomes" id="UP000008952"/>
    </source>
</evidence>
<dbReference type="AlphaFoldDB" id="J1JWY4"/>
<dbReference type="InterPro" id="IPR052380">
    <property type="entry name" value="Viral_DNA_packaging_terminase"/>
</dbReference>
<comment type="caution">
    <text evidence="2">The sequence shown here is derived from an EMBL/GenBank/DDBJ whole genome shotgun (WGS) entry which is preliminary data.</text>
</comment>
<evidence type="ECO:0000259" key="1">
    <source>
        <dbReference type="Pfam" id="PF04466"/>
    </source>
</evidence>
<reference evidence="2 3" key="1">
    <citation type="submission" date="2012-03" db="EMBL/GenBank/DDBJ databases">
        <title>The Genome Sequence of Bartonella tamiae Th239.</title>
        <authorList>
            <consortium name="The Broad Institute Genome Sequencing Platform"/>
            <consortium name="The Broad Institute Genome Sequencing Center for Infectious Disease"/>
            <person name="Feldgarden M."/>
            <person name="Kirby J."/>
            <person name="Kosoy M."/>
            <person name="Birtles R."/>
            <person name="Probert W.S."/>
            <person name="Chiaraviglio L."/>
            <person name="Young S.K."/>
            <person name="Zeng Q."/>
            <person name="Gargeya S."/>
            <person name="Fitzgerald M."/>
            <person name="Haas B."/>
            <person name="Abouelleil A."/>
            <person name="Alvarado L."/>
            <person name="Arachchi H.M."/>
            <person name="Berlin A."/>
            <person name="Chapman S.B."/>
            <person name="Gearin G."/>
            <person name="Goldberg J."/>
            <person name="Griggs A."/>
            <person name="Gujja S."/>
            <person name="Hansen M."/>
            <person name="Heiman D."/>
            <person name="Howarth C."/>
            <person name="Larimer J."/>
            <person name="Lui A."/>
            <person name="MacDonald P.J.P."/>
            <person name="McCowen C."/>
            <person name="Montmayeur A."/>
            <person name="Murphy C."/>
            <person name="Neiman D."/>
            <person name="Pearson M."/>
            <person name="Priest M."/>
            <person name="Roberts A."/>
            <person name="Saif S."/>
            <person name="Shea T."/>
            <person name="Sisk P."/>
            <person name="Stolte C."/>
            <person name="Sykes S."/>
            <person name="Wortman J."/>
            <person name="Nusbaum C."/>
            <person name="Birren B."/>
        </authorList>
    </citation>
    <scope>NUCLEOTIDE SEQUENCE [LARGE SCALE GENOMIC DNA]</scope>
    <source>
        <strain evidence="2 3">Th239</strain>
    </source>
</reference>
<dbReference type="HOGENOM" id="CLU_1363957_0_0_5"/>
<evidence type="ECO:0000313" key="2">
    <source>
        <dbReference type="EMBL" id="EJF89110.1"/>
    </source>
</evidence>
<dbReference type="OrthoDB" id="479677at2"/>
<dbReference type="InterPro" id="IPR006437">
    <property type="entry name" value="Phage_terminase_lsu"/>
</dbReference>
<proteinExistence type="predicted"/>
<dbReference type="Gene3D" id="3.40.50.300">
    <property type="entry name" value="P-loop containing nucleotide triphosphate hydrolases"/>
    <property type="match status" value="1"/>
</dbReference>
<dbReference type="PANTHER" id="PTHR39184">
    <property type="match status" value="1"/>
</dbReference>
<dbReference type="InterPro" id="IPR035412">
    <property type="entry name" value="Terminase_L_N"/>
</dbReference>
<dbReference type="NCBIfam" id="TIGR01547">
    <property type="entry name" value="phage_term_2"/>
    <property type="match status" value="1"/>
</dbReference>
<dbReference type="Proteomes" id="UP000008952">
    <property type="component" value="Unassembled WGS sequence"/>
</dbReference>
<accession>J1JWY4</accession>
<dbReference type="Pfam" id="PF04466">
    <property type="entry name" value="Terminase_3"/>
    <property type="match status" value="1"/>
</dbReference>
<protein>
    <submittedName>
        <fullName evidence="2">PBSX family phage terminase, large subunit</fullName>
    </submittedName>
</protein>
<keyword evidence="3" id="KW-1185">Reference proteome</keyword>
<dbReference type="eggNOG" id="COG1783">
    <property type="taxonomic scope" value="Bacteria"/>
</dbReference>
<dbReference type="PANTHER" id="PTHR39184:SF1">
    <property type="entry name" value="PBSX PHAGE TERMINASE LARGE SUBUNIT"/>
    <property type="match status" value="1"/>
</dbReference>
<dbReference type="STRING" id="1094558.ME5_01661"/>
<feature type="domain" description="Phage terminase large subunit N-terminal" evidence="1">
    <location>
        <begin position="49"/>
        <end position="187"/>
    </location>
</feature>
<gene>
    <name evidence="2" type="ORF">ME5_01661</name>
</gene>
<dbReference type="InterPro" id="IPR027417">
    <property type="entry name" value="P-loop_NTPase"/>
</dbReference>
<dbReference type="PATRIC" id="fig|1094558.3.peg.1783"/>